<reference evidence="1" key="1">
    <citation type="submission" date="2021-02" db="EMBL/GenBank/DDBJ databases">
        <title>First Annotated Genome of the Yellow-green Alga Tribonema minus.</title>
        <authorList>
            <person name="Mahan K.M."/>
        </authorList>
    </citation>
    <scope>NUCLEOTIDE SEQUENCE</scope>
    <source>
        <strain evidence="1">UTEX B ZZ1240</strain>
    </source>
</reference>
<dbReference type="Gene3D" id="3.80.10.10">
    <property type="entry name" value="Ribonuclease Inhibitor"/>
    <property type="match status" value="1"/>
</dbReference>
<sequence>MSDDLDALPSGRRRRQLKYMRTGNLDANYVTSQAGRNLANAVRSPQKLLESMDALKLREHRRAPAGAGTVASVSPENRRLSLQLASPGRTRVDQDALPGGGRRMTSVTATYEPAAQALRQRAEAAAAMEEKGQEEMNRALARWKADATSDCLDLSSAALDDGDFLLLARMLRDGTPPFTRLDLSGGVIGDASMRHVMQSLCYSALIAELRLGAEMLQEMVYLNRYLQTLDVRDVKAIDGPVADGVLDCLWGHPHLRWFNGLDLWELQGLGLVEAVAAARYLALRGVGLRSVDISNNNLTSEAAQTRVRGLVLANNLVDAACLPCLAELLRRCPHLSRIDLTDNRLQGSAYDAGGLLLLSILQIHTKLVELKLDGNPGVDATLLRLISEKLMFEV</sequence>
<dbReference type="EMBL" id="JAFCMP010000097">
    <property type="protein sequence ID" value="KAG5187027.1"/>
    <property type="molecule type" value="Genomic_DNA"/>
</dbReference>
<evidence type="ECO:0000313" key="2">
    <source>
        <dbReference type="Proteomes" id="UP000664859"/>
    </source>
</evidence>
<dbReference type="InterPro" id="IPR032675">
    <property type="entry name" value="LRR_dom_sf"/>
</dbReference>
<accession>A0A835Z7D2</accession>
<name>A0A835Z7D2_9STRA</name>
<gene>
    <name evidence="1" type="ORF">JKP88DRAFT_288373</name>
</gene>
<comment type="caution">
    <text evidence="1">The sequence shown here is derived from an EMBL/GenBank/DDBJ whole genome shotgun (WGS) entry which is preliminary data.</text>
</comment>
<dbReference type="Proteomes" id="UP000664859">
    <property type="component" value="Unassembled WGS sequence"/>
</dbReference>
<keyword evidence="2" id="KW-1185">Reference proteome</keyword>
<dbReference type="SUPFAM" id="SSF52047">
    <property type="entry name" value="RNI-like"/>
    <property type="match status" value="1"/>
</dbReference>
<dbReference type="AlphaFoldDB" id="A0A835Z7D2"/>
<protein>
    <submittedName>
        <fullName evidence="1">Uncharacterized protein</fullName>
    </submittedName>
</protein>
<evidence type="ECO:0000313" key="1">
    <source>
        <dbReference type="EMBL" id="KAG5187027.1"/>
    </source>
</evidence>
<proteinExistence type="predicted"/>
<organism evidence="1 2">
    <name type="scientific">Tribonema minus</name>
    <dbReference type="NCBI Taxonomy" id="303371"/>
    <lineage>
        <taxon>Eukaryota</taxon>
        <taxon>Sar</taxon>
        <taxon>Stramenopiles</taxon>
        <taxon>Ochrophyta</taxon>
        <taxon>PX clade</taxon>
        <taxon>Xanthophyceae</taxon>
        <taxon>Tribonematales</taxon>
        <taxon>Tribonemataceae</taxon>
        <taxon>Tribonema</taxon>
    </lineage>
</organism>